<keyword evidence="5" id="KW-0812">Transmembrane</keyword>
<evidence type="ECO:0000313" key="11">
    <source>
        <dbReference type="EMBL" id="KAK3033159.1"/>
    </source>
</evidence>
<keyword evidence="12" id="KW-1185">Reference proteome</keyword>
<keyword evidence="6" id="KW-0677">Repeat</keyword>
<comment type="subcellular location">
    <subcellularLocation>
        <location evidence="1">Cell membrane</location>
        <topology evidence="1">Single-pass type I membrane protein</topology>
    </subcellularLocation>
</comment>
<evidence type="ECO:0000256" key="2">
    <source>
        <dbReference type="ARBA" id="ARBA00009592"/>
    </source>
</evidence>
<proteinExistence type="inferred from homology"/>
<reference evidence="11" key="1">
    <citation type="submission" date="2022-12" db="EMBL/GenBank/DDBJ databases">
        <title>Draft genome assemblies for two species of Escallonia (Escalloniales).</title>
        <authorList>
            <person name="Chanderbali A."/>
            <person name="Dervinis C."/>
            <person name="Anghel I."/>
            <person name="Soltis D."/>
            <person name="Soltis P."/>
            <person name="Zapata F."/>
        </authorList>
    </citation>
    <scope>NUCLEOTIDE SEQUENCE</scope>
    <source>
        <strain evidence="11">UCBG64.0493</strain>
        <tissue evidence="11">Leaf</tissue>
    </source>
</reference>
<dbReference type="PANTHER" id="PTHR27004:SF447">
    <property type="entry name" value="RECEPTOR LIKE PROTEIN 30-LIKE"/>
    <property type="match status" value="1"/>
</dbReference>
<gene>
    <name evidence="11" type="ORF">RJ639_036343</name>
</gene>
<dbReference type="PRINTS" id="PR00019">
    <property type="entry name" value="LEURICHRPT"/>
</dbReference>
<evidence type="ECO:0000256" key="5">
    <source>
        <dbReference type="ARBA" id="ARBA00022692"/>
    </source>
</evidence>
<evidence type="ECO:0000256" key="4">
    <source>
        <dbReference type="ARBA" id="ARBA00022614"/>
    </source>
</evidence>
<sequence>MGVGRCADHRRQRRRRGGVQHSGIRFHGLVRGPESKTSHAKLRITDLSDNGFAGKLPLKQLVSQATNSKERFPIPSDYLKGLRTLNLSNNSLIRLIPPSLENLMELESLNLSDNKLPGEIPQQLTLLTFLSFLNVFEFIVQKLHALRKPKTNIQILQQCSSNIQ</sequence>
<keyword evidence="3" id="KW-1003">Cell membrane</keyword>
<feature type="non-terminal residue" evidence="11">
    <location>
        <position position="164"/>
    </location>
</feature>
<dbReference type="InterPro" id="IPR032675">
    <property type="entry name" value="LRR_dom_sf"/>
</dbReference>
<comment type="similarity">
    <text evidence="2">Belongs to the RLP family.</text>
</comment>
<dbReference type="Proteomes" id="UP001188597">
    <property type="component" value="Unassembled WGS sequence"/>
</dbReference>
<keyword evidence="10" id="KW-0325">Glycoprotein</keyword>
<dbReference type="InterPro" id="IPR001611">
    <property type="entry name" value="Leu-rich_rpt"/>
</dbReference>
<evidence type="ECO:0000313" key="12">
    <source>
        <dbReference type="Proteomes" id="UP001188597"/>
    </source>
</evidence>
<name>A0AA88WU45_9ASTE</name>
<evidence type="ECO:0000256" key="7">
    <source>
        <dbReference type="ARBA" id="ARBA00022989"/>
    </source>
</evidence>
<keyword evidence="9" id="KW-0675">Receptor</keyword>
<dbReference type="Pfam" id="PF00560">
    <property type="entry name" value="LRR_1"/>
    <property type="match status" value="2"/>
</dbReference>
<evidence type="ECO:0000256" key="10">
    <source>
        <dbReference type="ARBA" id="ARBA00023180"/>
    </source>
</evidence>
<keyword evidence="4" id="KW-0433">Leucine-rich repeat</keyword>
<keyword evidence="8" id="KW-0472">Membrane</keyword>
<dbReference type="PANTHER" id="PTHR27004">
    <property type="entry name" value="RECEPTOR-LIKE PROTEIN 12 ISOFORM X1"/>
    <property type="match status" value="1"/>
</dbReference>
<evidence type="ECO:0000256" key="9">
    <source>
        <dbReference type="ARBA" id="ARBA00023170"/>
    </source>
</evidence>
<evidence type="ECO:0000256" key="1">
    <source>
        <dbReference type="ARBA" id="ARBA00004251"/>
    </source>
</evidence>
<evidence type="ECO:0000256" key="8">
    <source>
        <dbReference type="ARBA" id="ARBA00023136"/>
    </source>
</evidence>
<accession>A0AA88WU45</accession>
<dbReference type="Gene3D" id="3.80.10.10">
    <property type="entry name" value="Ribonuclease Inhibitor"/>
    <property type="match status" value="1"/>
</dbReference>
<keyword evidence="7" id="KW-1133">Transmembrane helix</keyword>
<dbReference type="AlphaFoldDB" id="A0AA88WU45"/>
<organism evidence="11 12">
    <name type="scientific">Escallonia herrerae</name>
    <dbReference type="NCBI Taxonomy" id="1293975"/>
    <lineage>
        <taxon>Eukaryota</taxon>
        <taxon>Viridiplantae</taxon>
        <taxon>Streptophyta</taxon>
        <taxon>Embryophyta</taxon>
        <taxon>Tracheophyta</taxon>
        <taxon>Spermatophyta</taxon>
        <taxon>Magnoliopsida</taxon>
        <taxon>eudicotyledons</taxon>
        <taxon>Gunneridae</taxon>
        <taxon>Pentapetalae</taxon>
        <taxon>asterids</taxon>
        <taxon>campanulids</taxon>
        <taxon>Escalloniales</taxon>
        <taxon>Escalloniaceae</taxon>
        <taxon>Escallonia</taxon>
    </lineage>
</organism>
<comment type="caution">
    <text evidence="11">The sequence shown here is derived from an EMBL/GenBank/DDBJ whole genome shotgun (WGS) entry which is preliminary data.</text>
</comment>
<dbReference type="GO" id="GO:0005886">
    <property type="term" value="C:plasma membrane"/>
    <property type="evidence" value="ECO:0007669"/>
    <property type="project" value="UniProtKB-SubCell"/>
</dbReference>
<dbReference type="SUPFAM" id="SSF52058">
    <property type="entry name" value="L domain-like"/>
    <property type="match status" value="1"/>
</dbReference>
<protein>
    <submittedName>
        <fullName evidence="11">Uncharacterized protein</fullName>
    </submittedName>
</protein>
<evidence type="ECO:0000256" key="3">
    <source>
        <dbReference type="ARBA" id="ARBA00022475"/>
    </source>
</evidence>
<dbReference type="PROSITE" id="PS51450">
    <property type="entry name" value="LRR"/>
    <property type="match status" value="1"/>
</dbReference>
<dbReference type="EMBL" id="JAVXUP010000243">
    <property type="protein sequence ID" value="KAK3033159.1"/>
    <property type="molecule type" value="Genomic_DNA"/>
</dbReference>
<evidence type="ECO:0000256" key="6">
    <source>
        <dbReference type="ARBA" id="ARBA00022737"/>
    </source>
</evidence>